<accession>A0ABW8TEH2</accession>
<reference evidence="1 2" key="1">
    <citation type="submission" date="2024-11" db="EMBL/GenBank/DDBJ databases">
        <authorList>
            <person name="Heng Y.C."/>
            <person name="Lim A.C.H."/>
            <person name="Lee J.K.Y."/>
            <person name="Kittelmann S."/>
        </authorList>
    </citation>
    <scope>NUCLEOTIDE SEQUENCE [LARGE SCALE GENOMIC DNA]</scope>
    <source>
        <strain evidence="1 2">WILCCON 0114</strain>
    </source>
</reference>
<protein>
    <submittedName>
        <fullName evidence="1">MazG-like family protein</fullName>
    </submittedName>
</protein>
<sequence length="105" mass="11906">MKKEEFKIMSDIKIIENLKADLICVIGDLFKILTKGANAAEDAILDCISGAIIILYILGNRLGYSHIEIDENMKKKLKLGIIEEDSIEKDGKDLTKLYNHLKERN</sequence>
<dbReference type="InterPro" id="IPR025984">
    <property type="entry name" value="DCTPP"/>
</dbReference>
<keyword evidence="2" id="KW-1185">Reference proteome</keyword>
<gene>
    <name evidence="1" type="ORF">ACJDT4_06750</name>
</gene>
<dbReference type="Proteomes" id="UP001623592">
    <property type="component" value="Unassembled WGS sequence"/>
</dbReference>
<name>A0ABW8TEH2_9CLOT</name>
<evidence type="ECO:0000313" key="2">
    <source>
        <dbReference type="Proteomes" id="UP001623592"/>
    </source>
</evidence>
<dbReference type="Pfam" id="PF12643">
    <property type="entry name" value="MazG-like"/>
    <property type="match status" value="1"/>
</dbReference>
<dbReference type="RefSeq" id="WP_406786787.1">
    <property type="nucleotide sequence ID" value="NZ_JBJIAA010000005.1"/>
</dbReference>
<organism evidence="1 2">
    <name type="scientific">Clostridium neuense</name>
    <dbReference type="NCBI Taxonomy" id="1728934"/>
    <lineage>
        <taxon>Bacteria</taxon>
        <taxon>Bacillati</taxon>
        <taxon>Bacillota</taxon>
        <taxon>Clostridia</taxon>
        <taxon>Eubacteriales</taxon>
        <taxon>Clostridiaceae</taxon>
        <taxon>Clostridium</taxon>
    </lineage>
</organism>
<evidence type="ECO:0000313" key="1">
    <source>
        <dbReference type="EMBL" id="MFL0250117.1"/>
    </source>
</evidence>
<proteinExistence type="predicted"/>
<dbReference type="EMBL" id="JBJIAA010000005">
    <property type="protein sequence ID" value="MFL0250117.1"/>
    <property type="molecule type" value="Genomic_DNA"/>
</dbReference>
<comment type="caution">
    <text evidence="1">The sequence shown here is derived from an EMBL/GenBank/DDBJ whole genome shotgun (WGS) entry which is preliminary data.</text>
</comment>